<evidence type="ECO:0000313" key="1">
    <source>
        <dbReference type="EMBL" id="WOE75273.1"/>
    </source>
</evidence>
<keyword evidence="2" id="KW-1185">Reference proteome</keyword>
<protein>
    <submittedName>
        <fullName evidence="1">Uncharacterized protein</fullName>
    </submittedName>
</protein>
<accession>A0AA97I1D5</accession>
<evidence type="ECO:0000313" key="2">
    <source>
        <dbReference type="Proteomes" id="UP001302429"/>
    </source>
</evidence>
<organism evidence="1 2">
    <name type="scientific">Alterisphingorhabdus coralli</name>
    <dbReference type="NCBI Taxonomy" id="3071408"/>
    <lineage>
        <taxon>Bacteria</taxon>
        <taxon>Pseudomonadati</taxon>
        <taxon>Pseudomonadota</taxon>
        <taxon>Alphaproteobacteria</taxon>
        <taxon>Sphingomonadales</taxon>
        <taxon>Sphingomonadaceae</taxon>
        <taxon>Alterisphingorhabdus (ex Yan et al. 2024)</taxon>
    </lineage>
</organism>
<name>A0AA97I1D5_9SPHN</name>
<dbReference type="Proteomes" id="UP001302429">
    <property type="component" value="Chromosome"/>
</dbReference>
<reference evidence="1 2" key="1">
    <citation type="submission" date="2023-10" db="EMBL/GenBank/DDBJ databases">
        <title>Complete genome sequence of a Sphingomonadaceae bacterium.</title>
        <authorList>
            <person name="Yan C."/>
        </authorList>
    </citation>
    <scope>NUCLEOTIDE SEQUENCE [LARGE SCALE GENOMIC DNA]</scope>
    <source>
        <strain evidence="1 2">SCSIO 66989</strain>
    </source>
</reference>
<gene>
    <name evidence="1" type="ORF">RB602_00710</name>
</gene>
<dbReference type="AlphaFoldDB" id="A0AA97I1D5"/>
<sequence length="125" mass="14554">MSGRHEDICRKKAQIIVHNTAQWDIYQEAANRAYLERAKEFPNTRRMVAEHIPGFEFKFGSNLEDTPKFIDGEIVRDDYYIIKNGLIIAQYVDFRGSYKTIGYTQSMSCIGLYPELYSGEPVFKQ</sequence>
<proteinExistence type="predicted"/>
<dbReference type="EMBL" id="CP136594">
    <property type="protein sequence ID" value="WOE75273.1"/>
    <property type="molecule type" value="Genomic_DNA"/>
</dbReference>
<dbReference type="RefSeq" id="WP_317082039.1">
    <property type="nucleotide sequence ID" value="NZ_CP136594.1"/>
</dbReference>
<dbReference type="KEGG" id="acoa:RB602_00710"/>